<dbReference type="InParanoid" id="A0A165QKK2"/>
<dbReference type="Gene3D" id="1.20.5.340">
    <property type="match status" value="1"/>
</dbReference>
<protein>
    <submittedName>
        <fullName evidence="2">Uncharacterized protein</fullName>
    </submittedName>
</protein>
<evidence type="ECO:0000313" key="3">
    <source>
        <dbReference type="Proteomes" id="UP000076761"/>
    </source>
</evidence>
<feature type="region of interest" description="Disordered" evidence="1">
    <location>
        <begin position="410"/>
        <end position="442"/>
    </location>
</feature>
<feature type="compositionally biased region" description="Basic and acidic residues" evidence="1">
    <location>
        <begin position="108"/>
        <end position="123"/>
    </location>
</feature>
<organism evidence="2 3">
    <name type="scientific">Neolentinus lepideus HHB14362 ss-1</name>
    <dbReference type="NCBI Taxonomy" id="1314782"/>
    <lineage>
        <taxon>Eukaryota</taxon>
        <taxon>Fungi</taxon>
        <taxon>Dikarya</taxon>
        <taxon>Basidiomycota</taxon>
        <taxon>Agaricomycotina</taxon>
        <taxon>Agaricomycetes</taxon>
        <taxon>Gloeophyllales</taxon>
        <taxon>Gloeophyllaceae</taxon>
        <taxon>Neolentinus</taxon>
    </lineage>
</organism>
<dbReference type="EMBL" id="KV425594">
    <property type="protein sequence ID" value="KZT22550.1"/>
    <property type="molecule type" value="Genomic_DNA"/>
</dbReference>
<evidence type="ECO:0000256" key="1">
    <source>
        <dbReference type="SAM" id="MobiDB-lite"/>
    </source>
</evidence>
<feature type="region of interest" description="Disordered" evidence="1">
    <location>
        <begin position="96"/>
        <end position="126"/>
    </location>
</feature>
<reference evidence="2 3" key="1">
    <citation type="journal article" date="2016" name="Mol. Biol. Evol.">
        <title>Comparative Genomics of Early-Diverging Mushroom-Forming Fungi Provides Insights into the Origins of Lignocellulose Decay Capabilities.</title>
        <authorList>
            <person name="Nagy L.G."/>
            <person name="Riley R."/>
            <person name="Tritt A."/>
            <person name="Adam C."/>
            <person name="Daum C."/>
            <person name="Floudas D."/>
            <person name="Sun H."/>
            <person name="Yadav J.S."/>
            <person name="Pangilinan J."/>
            <person name="Larsson K.H."/>
            <person name="Matsuura K."/>
            <person name="Barry K."/>
            <person name="Labutti K."/>
            <person name="Kuo R."/>
            <person name="Ohm R.A."/>
            <person name="Bhattacharya S.S."/>
            <person name="Shirouzu T."/>
            <person name="Yoshinaga Y."/>
            <person name="Martin F.M."/>
            <person name="Grigoriev I.V."/>
            <person name="Hibbett D.S."/>
        </authorList>
    </citation>
    <scope>NUCLEOTIDE SEQUENCE [LARGE SCALE GENOMIC DNA]</scope>
    <source>
        <strain evidence="2 3">HHB14362 ss-1</strain>
    </source>
</reference>
<proteinExistence type="predicted"/>
<feature type="region of interest" description="Disordered" evidence="1">
    <location>
        <begin position="1"/>
        <end position="24"/>
    </location>
</feature>
<dbReference type="Proteomes" id="UP000076761">
    <property type="component" value="Unassembled WGS sequence"/>
</dbReference>
<name>A0A165QKK2_9AGAM</name>
<keyword evidence="3" id="KW-1185">Reference proteome</keyword>
<dbReference type="AlphaFoldDB" id="A0A165QKK2"/>
<feature type="compositionally biased region" description="Polar residues" evidence="1">
    <location>
        <begin position="1"/>
        <end position="22"/>
    </location>
</feature>
<dbReference type="OrthoDB" id="2685572at2759"/>
<feature type="region of interest" description="Disordered" evidence="1">
    <location>
        <begin position="242"/>
        <end position="292"/>
    </location>
</feature>
<feature type="compositionally biased region" description="Basic residues" evidence="1">
    <location>
        <begin position="424"/>
        <end position="442"/>
    </location>
</feature>
<accession>A0A165QKK2</accession>
<feature type="compositionally biased region" description="Polar residues" evidence="1">
    <location>
        <begin position="249"/>
        <end position="258"/>
    </location>
</feature>
<dbReference type="STRING" id="1314782.A0A165QKK2"/>
<sequence length="442" mass="49955">MPTTTGVTESGRNQPKNVSSKAAVSKIADLEEKLKAVEETIKSLQKESKRQQTRITELKTQITDTEEANQELKQVIKQHRTNIKRLETQLSEHLLECEQESESSQGVSRDESDGHEERIESAKRSVAAMSDPSLNKLICEVYQLHMGVGHLTATHLPDWPKDEDNWPIDKATGKHCLRFKWDLSATNPSNFETITELLTYIRKNGGQYIPQAIPALNDITNHNLKSKLIGKFNHLVKNIKAHARKQGRHSQASSSVPNGTGGEDHASADGDTGNGDAEANQNGDGDDGCQTRQKGKWELRDHKYKALPEDSEWHDPKYKPALVPTLMSDDEDEYNKSGCKTGRFVSCWPTWRSDLWMVSVTWLEELDNNTRYNNNSFISVSGVAWGDPEDPETLEEKVKTFKEEIRSIKNEKERLNDETGTRTLTKKSKKSSKMSQQKKSKK</sequence>
<evidence type="ECO:0000313" key="2">
    <source>
        <dbReference type="EMBL" id="KZT22550.1"/>
    </source>
</evidence>
<gene>
    <name evidence="2" type="ORF">NEOLEDRAFT_1149929</name>
</gene>
<feature type="compositionally biased region" description="Basic and acidic residues" evidence="1">
    <location>
        <begin position="410"/>
        <end position="420"/>
    </location>
</feature>